<name>A0A9D0Z4S2_9FIRM</name>
<dbReference type="Gene3D" id="1.10.3210.10">
    <property type="entry name" value="Hypothetical protein af1432"/>
    <property type="match status" value="1"/>
</dbReference>
<dbReference type="Proteomes" id="UP000886874">
    <property type="component" value="Unassembled WGS sequence"/>
</dbReference>
<gene>
    <name evidence="2" type="ORF">IAA67_02220</name>
</gene>
<organism evidence="2 3">
    <name type="scientific">Candidatus Avoscillospira stercorigallinarum</name>
    <dbReference type="NCBI Taxonomy" id="2840708"/>
    <lineage>
        <taxon>Bacteria</taxon>
        <taxon>Bacillati</taxon>
        <taxon>Bacillota</taxon>
        <taxon>Clostridia</taxon>
        <taxon>Eubacteriales</taxon>
        <taxon>Oscillospiraceae</taxon>
        <taxon>Oscillospiraceae incertae sedis</taxon>
        <taxon>Candidatus Avoscillospira</taxon>
    </lineage>
</organism>
<evidence type="ECO:0000313" key="2">
    <source>
        <dbReference type="EMBL" id="HIQ69134.1"/>
    </source>
</evidence>
<feature type="domain" description="HD" evidence="1">
    <location>
        <begin position="32"/>
        <end position="136"/>
    </location>
</feature>
<dbReference type="CDD" id="cd00077">
    <property type="entry name" value="HDc"/>
    <property type="match status" value="1"/>
</dbReference>
<evidence type="ECO:0000313" key="3">
    <source>
        <dbReference type="Proteomes" id="UP000886874"/>
    </source>
</evidence>
<evidence type="ECO:0000259" key="1">
    <source>
        <dbReference type="Pfam" id="PF01966"/>
    </source>
</evidence>
<proteinExistence type="predicted"/>
<comment type="caution">
    <text evidence="2">The sequence shown here is derived from an EMBL/GenBank/DDBJ whole genome shotgun (WGS) entry which is preliminary data.</text>
</comment>
<dbReference type="InterPro" id="IPR003607">
    <property type="entry name" value="HD/PDEase_dom"/>
</dbReference>
<dbReference type="InterPro" id="IPR006674">
    <property type="entry name" value="HD_domain"/>
</dbReference>
<dbReference type="SUPFAM" id="SSF109604">
    <property type="entry name" value="HD-domain/PDEase-like"/>
    <property type="match status" value="1"/>
</dbReference>
<dbReference type="Pfam" id="PF01966">
    <property type="entry name" value="HD"/>
    <property type="match status" value="1"/>
</dbReference>
<reference evidence="2" key="2">
    <citation type="journal article" date="2021" name="PeerJ">
        <title>Extensive microbial diversity within the chicken gut microbiome revealed by metagenomics and culture.</title>
        <authorList>
            <person name="Gilroy R."/>
            <person name="Ravi A."/>
            <person name="Getino M."/>
            <person name="Pursley I."/>
            <person name="Horton D.L."/>
            <person name="Alikhan N.F."/>
            <person name="Baker D."/>
            <person name="Gharbi K."/>
            <person name="Hall N."/>
            <person name="Watson M."/>
            <person name="Adriaenssens E.M."/>
            <person name="Foster-Nyarko E."/>
            <person name="Jarju S."/>
            <person name="Secka A."/>
            <person name="Antonio M."/>
            <person name="Oren A."/>
            <person name="Chaudhuri R.R."/>
            <person name="La Ragione R."/>
            <person name="Hildebrand F."/>
            <person name="Pallen M.J."/>
        </authorList>
    </citation>
    <scope>NUCLEOTIDE SEQUENCE</scope>
    <source>
        <strain evidence="2">ChiSjej2B20-13462</strain>
    </source>
</reference>
<dbReference type="EMBL" id="DVFN01000031">
    <property type="protein sequence ID" value="HIQ69134.1"/>
    <property type="molecule type" value="Genomic_DNA"/>
</dbReference>
<protein>
    <submittedName>
        <fullName evidence="2">HD domain-containing protein</fullName>
    </submittedName>
</protein>
<reference evidence="2" key="1">
    <citation type="submission" date="2020-10" db="EMBL/GenBank/DDBJ databases">
        <authorList>
            <person name="Gilroy R."/>
        </authorList>
    </citation>
    <scope>NUCLEOTIDE SEQUENCE</scope>
    <source>
        <strain evidence="2">ChiSjej2B20-13462</strain>
    </source>
</reference>
<dbReference type="AlphaFoldDB" id="A0A9D0Z4S2"/>
<accession>A0A9D0Z4S2</accession>
<sequence>MDQEFIEDVQDLLCSDAVQRLKLYVHHKSGTRFDHSLYVAYRSYRFAKKMGWDSRAAARGGLLHDLFFYDWRDDDSPEGWHVTEHPVQALREAEARFDLTDKEKDIIVKHMWPLSPWMPRYKESFTVSMMDKYCAMMEGLFLGQRKLRRLGLAQLAM</sequence>